<comment type="similarity">
    <text evidence="4 8">Belongs to the KdsA family.</text>
</comment>
<feature type="domain" description="DAHP synthetase I/KDSA" evidence="9">
    <location>
        <begin position="4"/>
        <end position="272"/>
    </location>
</feature>
<dbReference type="EC" id="2.5.1.55" evidence="8"/>
<dbReference type="NCBIfam" id="TIGR01362">
    <property type="entry name" value="KDO8P_synth"/>
    <property type="match status" value="1"/>
</dbReference>
<reference evidence="10 11" key="1">
    <citation type="submission" date="2018-08" db="EMBL/GenBank/DDBJ databases">
        <title>Neisseria animalis ATCC 49930 complete genome.</title>
        <authorList>
            <person name="Veseli I.A."/>
            <person name="Mascarenhas dos Santos A.C."/>
            <person name="Buttler R."/>
            <person name="Pombert J.-F."/>
        </authorList>
    </citation>
    <scope>NUCLEOTIDE SEQUENCE [LARGE SCALE GENOMIC DNA]</scope>
    <source>
        <strain evidence="10 11">ATCC 49930</strain>
    </source>
</reference>
<dbReference type="UniPathway" id="UPA00030"/>
<dbReference type="HAMAP" id="MF_00056">
    <property type="entry name" value="KDO8P_synth"/>
    <property type="match status" value="1"/>
</dbReference>
<comment type="pathway">
    <text evidence="2">Bacterial outer membrane biogenesis; lipopolysaccharide biosynthesis.</text>
</comment>
<evidence type="ECO:0000256" key="4">
    <source>
        <dbReference type="ARBA" id="ARBA00010499"/>
    </source>
</evidence>
<dbReference type="Proteomes" id="UP000325536">
    <property type="component" value="Chromosome"/>
</dbReference>
<organism evidence="10 11">
    <name type="scientific">Neisseria animalis</name>
    <dbReference type="NCBI Taxonomy" id="492"/>
    <lineage>
        <taxon>Bacteria</taxon>
        <taxon>Pseudomonadati</taxon>
        <taxon>Pseudomonadota</taxon>
        <taxon>Betaproteobacteria</taxon>
        <taxon>Neisseriales</taxon>
        <taxon>Neisseriaceae</taxon>
        <taxon>Neisseria</taxon>
    </lineage>
</organism>
<evidence type="ECO:0000256" key="1">
    <source>
        <dbReference type="ARBA" id="ARBA00004496"/>
    </source>
</evidence>
<evidence type="ECO:0000259" key="9">
    <source>
        <dbReference type="Pfam" id="PF00793"/>
    </source>
</evidence>
<dbReference type="KEGG" id="naq:D0T90_07875"/>
<dbReference type="Gene3D" id="3.20.20.70">
    <property type="entry name" value="Aldolase class I"/>
    <property type="match status" value="1"/>
</dbReference>
<evidence type="ECO:0000313" key="10">
    <source>
        <dbReference type="EMBL" id="QEY24401.1"/>
    </source>
</evidence>
<keyword evidence="8" id="KW-0448">Lipopolysaccharide biosynthesis</keyword>
<accession>A0A5P3MUH0</accession>
<dbReference type="GO" id="GO:0019294">
    <property type="term" value="P:keto-3-deoxy-D-manno-octulosonic acid biosynthetic process"/>
    <property type="evidence" value="ECO:0007669"/>
    <property type="project" value="UniProtKB-UniRule"/>
</dbReference>
<dbReference type="AlphaFoldDB" id="A0A5P3MUH0"/>
<comment type="pathway">
    <text evidence="3 8">Carbohydrate biosynthesis; 3-deoxy-D-manno-octulosonate biosynthesis; 3-deoxy-D-manno-octulosonate from D-ribulose 5-phosphate: step 2/3.</text>
</comment>
<dbReference type="RefSeq" id="WP_123795932.1">
    <property type="nucleotide sequence ID" value="NZ_CP031699.1"/>
</dbReference>
<keyword evidence="5 8" id="KW-0963">Cytoplasm</keyword>
<dbReference type="InterPro" id="IPR013785">
    <property type="entry name" value="Aldolase_TIM"/>
</dbReference>
<dbReference type="OrthoDB" id="9776934at2"/>
<dbReference type="PANTHER" id="PTHR21057">
    <property type="entry name" value="PHOSPHO-2-DEHYDRO-3-DEOXYHEPTONATE ALDOLASE"/>
    <property type="match status" value="1"/>
</dbReference>
<sequence length="280" mass="30590">MNVQIKDITVGNDEPFVLFGGINVLEDLDSTLKACEHYVRTTAKLGIPYVFKASFDKANRSSVHSFRGMGLDEGLEIFAAIKREFGVPVITDVHEPYQCRPVAEVCDVIQLPAFLARQTDLVVAMAETGNVINIKKPQFLSPSQMKNIIEKFQEAGNNRLILCERGSNFGYDNLVVDMLGFGVMKKTCAGTPIIFDVTHSLQTRDSGSAASGGRRSQVLDLALAGMGTRLAGLFLEAHENPDQARCDGPSALPLAKLEEFLVRVKAVDEVVKSFAPLEID</sequence>
<evidence type="ECO:0000256" key="2">
    <source>
        <dbReference type="ARBA" id="ARBA00004756"/>
    </source>
</evidence>
<proteinExistence type="inferred from homology"/>
<name>A0A5P3MUH0_NEIAN</name>
<evidence type="ECO:0000256" key="8">
    <source>
        <dbReference type="HAMAP-Rule" id="MF_00056"/>
    </source>
</evidence>
<evidence type="ECO:0000256" key="6">
    <source>
        <dbReference type="ARBA" id="ARBA00022679"/>
    </source>
</evidence>
<dbReference type="InterPro" id="IPR006218">
    <property type="entry name" value="DAHP1/KDSA"/>
</dbReference>
<keyword evidence="6 8" id="KW-0808">Transferase</keyword>
<evidence type="ECO:0000256" key="5">
    <source>
        <dbReference type="ARBA" id="ARBA00022490"/>
    </source>
</evidence>
<evidence type="ECO:0000313" key="11">
    <source>
        <dbReference type="Proteomes" id="UP000325536"/>
    </source>
</evidence>
<dbReference type="GO" id="GO:0005737">
    <property type="term" value="C:cytoplasm"/>
    <property type="evidence" value="ECO:0007669"/>
    <property type="project" value="UniProtKB-SubCell"/>
</dbReference>
<gene>
    <name evidence="8" type="primary">kdsA</name>
    <name evidence="10" type="ORF">D0T90_07875</name>
</gene>
<dbReference type="SUPFAM" id="SSF51569">
    <property type="entry name" value="Aldolase"/>
    <property type="match status" value="1"/>
</dbReference>
<dbReference type="NCBIfam" id="NF009109">
    <property type="entry name" value="PRK12457.1"/>
    <property type="match status" value="1"/>
</dbReference>
<evidence type="ECO:0000256" key="3">
    <source>
        <dbReference type="ARBA" id="ARBA00004845"/>
    </source>
</evidence>
<evidence type="ECO:0000256" key="7">
    <source>
        <dbReference type="ARBA" id="ARBA00049112"/>
    </source>
</evidence>
<dbReference type="EMBL" id="CP031699">
    <property type="protein sequence ID" value="QEY24401.1"/>
    <property type="molecule type" value="Genomic_DNA"/>
</dbReference>
<comment type="subcellular location">
    <subcellularLocation>
        <location evidence="1 8">Cytoplasm</location>
    </subcellularLocation>
</comment>
<dbReference type="UniPathway" id="UPA00357">
    <property type="reaction ID" value="UER00474"/>
</dbReference>
<dbReference type="GO" id="GO:0008676">
    <property type="term" value="F:3-deoxy-8-phosphooctulonate synthase activity"/>
    <property type="evidence" value="ECO:0007669"/>
    <property type="project" value="UniProtKB-UniRule"/>
</dbReference>
<dbReference type="NCBIfam" id="NF003543">
    <property type="entry name" value="PRK05198.1"/>
    <property type="match status" value="1"/>
</dbReference>
<dbReference type="Pfam" id="PF00793">
    <property type="entry name" value="DAHP_synth_1"/>
    <property type="match status" value="1"/>
</dbReference>
<comment type="catalytic activity">
    <reaction evidence="7 8">
        <text>D-arabinose 5-phosphate + phosphoenolpyruvate + H2O = 3-deoxy-alpha-D-manno-2-octulosonate-8-phosphate + phosphate</text>
        <dbReference type="Rhea" id="RHEA:14053"/>
        <dbReference type="ChEBI" id="CHEBI:15377"/>
        <dbReference type="ChEBI" id="CHEBI:43474"/>
        <dbReference type="ChEBI" id="CHEBI:57693"/>
        <dbReference type="ChEBI" id="CHEBI:58702"/>
        <dbReference type="ChEBI" id="CHEBI:85985"/>
        <dbReference type="EC" id="2.5.1.55"/>
    </reaction>
</comment>
<protein>
    <recommendedName>
        <fullName evidence="8">2-dehydro-3-deoxyphosphooctonate aldolase</fullName>
        <ecNumber evidence="8">2.5.1.55</ecNumber>
    </recommendedName>
    <alternativeName>
        <fullName evidence="8">3-deoxy-D-manno-octulosonic acid 8-phosphate synthase</fullName>
    </alternativeName>
    <alternativeName>
        <fullName evidence="8">KDO-8-phosphate synthase</fullName>
        <shortName evidence="8">KDO 8-P synthase</shortName>
        <shortName evidence="8">KDOPS</shortName>
    </alternativeName>
    <alternativeName>
        <fullName evidence="8">Phospho-2-dehydro-3-deoxyoctonate aldolase</fullName>
    </alternativeName>
</protein>
<dbReference type="InterPro" id="IPR006269">
    <property type="entry name" value="KDO8P_synthase"/>
</dbReference>
<keyword evidence="11" id="KW-1185">Reference proteome</keyword>